<evidence type="ECO:0000313" key="1">
    <source>
        <dbReference type="EMBL" id="MFK7004730.1"/>
    </source>
</evidence>
<gene>
    <name evidence="1" type="ORF">V3467_12865</name>
</gene>
<protein>
    <submittedName>
        <fullName evidence="1">Uncharacterized protein</fullName>
    </submittedName>
</protein>
<keyword evidence="2" id="KW-1185">Reference proteome</keyword>
<sequence>MSRSERSGKNDVQKINNLFDKNLLSGGYNQSINQSIELVDIYLLAFKKIPVSNVKPNYFTQANRVFDDINMKHIMDKHSAECFDFNVNGISNDIDMFPIGTTQQQVSAYIDEALTILKNTKGANYPLNGNAELVKLSNGMEVFIGSDLGKNIGTAPEVFPDNANIIGPDRSDLHNPNLSKVC</sequence>
<name>A0ABW8PJE9_9FLAO</name>
<proteinExistence type="predicted"/>
<dbReference type="Proteomes" id="UP001621713">
    <property type="component" value="Unassembled WGS sequence"/>
</dbReference>
<comment type="caution">
    <text evidence="1">The sequence shown here is derived from an EMBL/GenBank/DDBJ whole genome shotgun (WGS) entry which is preliminary data.</text>
</comment>
<reference evidence="1 2" key="1">
    <citation type="submission" date="2024-02" db="EMBL/GenBank/DDBJ databases">
        <title>Comparative Genomic Analysis of Flavobacterium Species Causing Columnaris Disease of Freshwater Fish in Thailand: Insights into Virulence and Resistance Mechanisms.</title>
        <authorList>
            <person name="Nguyen D."/>
            <person name="Chokmangmeepisarn P."/>
            <person name="Khianchaikhan K."/>
            <person name="Morishita M."/>
            <person name="Bunnoy A."/>
            <person name="Rodkhum C."/>
        </authorList>
    </citation>
    <scope>NUCLEOTIDE SEQUENCE [LARGE SCALE GENOMIC DNA]</scope>
    <source>
        <strain evidence="1 2">PCBSB2203</strain>
    </source>
</reference>
<evidence type="ECO:0000313" key="2">
    <source>
        <dbReference type="Proteomes" id="UP001621713"/>
    </source>
</evidence>
<accession>A0ABW8PJE9</accession>
<dbReference type="EMBL" id="JAZHOJ010000038">
    <property type="protein sequence ID" value="MFK7004730.1"/>
    <property type="molecule type" value="Genomic_DNA"/>
</dbReference>
<dbReference type="RefSeq" id="WP_088466966.1">
    <property type="nucleotide sequence ID" value="NZ_JAZHOJ010000038.1"/>
</dbReference>
<organism evidence="1 2">
    <name type="scientific">Flavobacterium covae</name>
    <dbReference type="NCBI Taxonomy" id="2906076"/>
    <lineage>
        <taxon>Bacteria</taxon>
        <taxon>Pseudomonadati</taxon>
        <taxon>Bacteroidota</taxon>
        <taxon>Flavobacteriia</taxon>
        <taxon>Flavobacteriales</taxon>
        <taxon>Flavobacteriaceae</taxon>
        <taxon>Flavobacterium</taxon>
    </lineage>
</organism>